<evidence type="ECO:0000256" key="1">
    <source>
        <dbReference type="ARBA" id="ARBA00004613"/>
    </source>
</evidence>
<dbReference type="AlphaFoldDB" id="A0A8T1WRZ0"/>
<evidence type="ECO:0000313" key="6">
    <source>
        <dbReference type="EMBL" id="KAG7394509.1"/>
    </source>
</evidence>
<gene>
    <name evidence="6" type="ORF">PHYBOEH_005062</name>
</gene>
<feature type="signal peptide" evidence="5">
    <location>
        <begin position="1"/>
        <end position="23"/>
    </location>
</feature>
<feature type="chain" id="PRO_5035968436" description="RxLR effector protein" evidence="5">
    <location>
        <begin position="24"/>
        <end position="144"/>
    </location>
</feature>
<evidence type="ECO:0000313" key="7">
    <source>
        <dbReference type="Proteomes" id="UP000693981"/>
    </source>
</evidence>
<evidence type="ECO:0000256" key="4">
    <source>
        <dbReference type="ARBA" id="ARBA00022729"/>
    </source>
</evidence>
<dbReference type="EMBL" id="JAGDFL010000268">
    <property type="protein sequence ID" value="KAG7394509.1"/>
    <property type="molecule type" value="Genomic_DNA"/>
</dbReference>
<dbReference type="Pfam" id="PF16810">
    <property type="entry name" value="RXLR"/>
    <property type="match status" value="1"/>
</dbReference>
<keyword evidence="7" id="KW-1185">Reference proteome</keyword>
<name>A0A8T1WRZ0_9STRA</name>
<comment type="function">
    <text evidence="5">Effector that suppresses plant defense responses during pathogen infection.</text>
</comment>
<evidence type="ECO:0000256" key="5">
    <source>
        <dbReference type="RuleBase" id="RU367124"/>
    </source>
</evidence>
<organism evidence="6 7">
    <name type="scientific">Phytophthora boehmeriae</name>
    <dbReference type="NCBI Taxonomy" id="109152"/>
    <lineage>
        <taxon>Eukaryota</taxon>
        <taxon>Sar</taxon>
        <taxon>Stramenopiles</taxon>
        <taxon>Oomycota</taxon>
        <taxon>Peronosporomycetes</taxon>
        <taxon>Peronosporales</taxon>
        <taxon>Peronosporaceae</taxon>
        <taxon>Phytophthora</taxon>
    </lineage>
</organism>
<comment type="subcellular location">
    <subcellularLocation>
        <location evidence="1 5">Secreted</location>
    </subcellularLocation>
</comment>
<keyword evidence="4 5" id="KW-0732">Signal</keyword>
<dbReference type="InterPro" id="IPR031825">
    <property type="entry name" value="RXLR"/>
</dbReference>
<comment type="domain">
    <text evidence="5">The RxLR-dEER motif acts to carry the protein into the host cell cytoplasm through binding to cell surface phosphatidylinositol-3-phosphate.</text>
</comment>
<evidence type="ECO:0000256" key="2">
    <source>
        <dbReference type="ARBA" id="ARBA00010400"/>
    </source>
</evidence>
<dbReference type="GO" id="GO:0005576">
    <property type="term" value="C:extracellular region"/>
    <property type="evidence" value="ECO:0007669"/>
    <property type="project" value="UniProtKB-SubCell"/>
</dbReference>
<proteinExistence type="inferred from homology"/>
<keyword evidence="3 5" id="KW-0964">Secreted</keyword>
<dbReference type="OrthoDB" id="94805at2759"/>
<accession>A0A8T1WRZ0</accession>
<evidence type="ECO:0000256" key="3">
    <source>
        <dbReference type="ARBA" id="ARBA00022525"/>
    </source>
</evidence>
<comment type="similarity">
    <text evidence="2 5">Belongs to the RxLR effector family.</text>
</comment>
<comment type="caution">
    <text evidence="6">The sequence shown here is derived from an EMBL/GenBank/DDBJ whole genome shotgun (WGS) entry which is preliminary data.</text>
</comment>
<sequence length="144" mass="16283">MRLQNIMLIAVTILLSVATATDSEIAKVASTDSSVVNRLLDADQHKRFLRVENTADEDDEERAISTGALGKAVNKLSSTVKESNLVSKARYKYWLKRGETPITIFEKLGMKGLTTLEQKKHPNFRHYLAFSKLWRDKKGLFSVK</sequence>
<reference evidence="6" key="1">
    <citation type="submission" date="2021-02" db="EMBL/GenBank/DDBJ databases">
        <authorList>
            <person name="Palmer J.M."/>
        </authorList>
    </citation>
    <scope>NUCLEOTIDE SEQUENCE</scope>
    <source>
        <strain evidence="6">SCRP23</strain>
    </source>
</reference>
<protein>
    <recommendedName>
        <fullName evidence="5">RxLR effector protein</fullName>
    </recommendedName>
</protein>
<dbReference type="Proteomes" id="UP000693981">
    <property type="component" value="Unassembled WGS sequence"/>
</dbReference>